<comment type="similarity">
    <text evidence="2 7">Belongs to the peptidase C19 family.</text>
</comment>
<dbReference type="Pfam" id="PF00581">
    <property type="entry name" value="Rhodanese"/>
    <property type="match status" value="1"/>
</dbReference>
<dbReference type="Proteomes" id="UP000001996">
    <property type="component" value="Unassembled WGS sequence"/>
</dbReference>
<dbReference type="GeneID" id="5232804"/>
<evidence type="ECO:0000256" key="8">
    <source>
        <dbReference type="SAM" id="MobiDB-lite"/>
    </source>
</evidence>
<dbReference type="Gene3D" id="3.40.250.10">
    <property type="entry name" value="Rhodanese-like domain"/>
    <property type="match status" value="1"/>
</dbReference>
<organism evidence="10 11">
    <name type="scientific">Lodderomyces elongisporus (strain ATCC 11503 / CBS 2605 / JCM 1781 / NBRC 1676 / NRRL YB-4239)</name>
    <name type="common">Yeast</name>
    <name type="synonym">Saccharomyces elongisporus</name>
    <dbReference type="NCBI Taxonomy" id="379508"/>
    <lineage>
        <taxon>Eukaryota</taxon>
        <taxon>Fungi</taxon>
        <taxon>Dikarya</taxon>
        <taxon>Ascomycota</taxon>
        <taxon>Saccharomycotina</taxon>
        <taxon>Pichiomycetes</taxon>
        <taxon>Debaryomycetaceae</taxon>
        <taxon>Candida/Lodderomyces clade</taxon>
        <taxon>Lodderomyces</taxon>
    </lineage>
</organism>
<dbReference type="GO" id="GO:0004843">
    <property type="term" value="F:cysteine-type deubiquitinase activity"/>
    <property type="evidence" value="ECO:0007669"/>
    <property type="project" value="UniProtKB-UniRule"/>
</dbReference>
<dbReference type="OMA" id="FDQQDCI"/>
<dbReference type="PROSITE" id="PS00972">
    <property type="entry name" value="USP_1"/>
    <property type="match status" value="1"/>
</dbReference>
<dbReference type="InParanoid" id="A5E220"/>
<dbReference type="eggNOG" id="KOG1868">
    <property type="taxonomic scope" value="Eukaryota"/>
</dbReference>
<dbReference type="STRING" id="379508.A5E220"/>
<dbReference type="InterPro" id="IPR038765">
    <property type="entry name" value="Papain-like_cys_pep_sf"/>
</dbReference>
<comment type="catalytic activity">
    <reaction evidence="1 7">
        <text>Thiol-dependent hydrolysis of ester, thioester, amide, peptide and isopeptide bonds formed by the C-terminal Gly of ubiquitin (a 76-residue protein attached to proteins as an intracellular targeting signal).</text>
        <dbReference type="EC" id="3.4.19.12"/>
    </reaction>
</comment>
<dbReference type="AlphaFoldDB" id="A5E220"/>
<evidence type="ECO:0000256" key="5">
    <source>
        <dbReference type="ARBA" id="ARBA00022801"/>
    </source>
</evidence>
<dbReference type="PROSITE" id="PS50235">
    <property type="entry name" value="USP_3"/>
    <property type="match status" value="1"/>
</dbReference>
<dbReference type="PROSITE" id="PS00973">
    <property type="entry name" value="USP_2"/>
    <property type="match status" value="1"/>
</dbReference>
<dbReference type="SUPFAM" id="SSF54001">
    <property type="entry name" value="Cysteine proteinases"/>
    <property type="match status" value="1"/>
</dbReference>
<evidence type="ECO:0000256" key="4">
    <source>
        <dbReference type="ARBA" id="ARBA00022786"/>
    </source>
</evidence>
<evidence type="ECO:0000259" key="9">
    <source>
        <dbReference type="PROSITE" id="PS50235"/>
    </source>
</evidence>
<feature type="region of interest" description="Disordered" evidence="8">
    <location>
        <begin position="386"/>
        <end position="405"/>
    </location>
</feature>
<dbReference type="EMBL" id="CH981527">
    <property type="protein sequence ID" value="EDK45478.1"/>
    <property type="molecule type" value="Genomic_DNA"/>
</dbReference>
<feature type="domain" description="USP" evidence="9">
    <location>
        <begin position="435"/>
        <end position="829"/>
    </location>
</feature>
<evidence type="ECO:0000256" key="6">
    <source>
        <dbReference type="ARBA" id="ARBA00022807"/>
    </source>
</evidence>
<feature type="region of interest" description="Disordered" evidence="8">
    <location>
        <begin position="336"/>
        <end position="365"/>
    </location>
</feature>
<sequence>MHLLRPQLDEKAKLLAKKLFAAPSSSKVSVIVDHLIKLQELFSKQYKLQQRIGYCDNELVYVIYQVITIYFDLTKLNIQAKSEAIYSELVKTIRARDYEFQEIAKGLVDDTADPLQTRLNSLMGKSSSPSLNGNENVNGGKHTNHKSFYKILVLPAELKELMDKNSVLIIDYRPVKNYENNHIKYQHLVNIDPEIVINLPNDAHDTDLEDQLRPRIPYLQFQHFQERHKYQQVVIYDYKYGAMGQDRFQGIYNELETENPAKYPFDKLVNILFFQNKYISSSLKLMPSYLTGGVYNWYQQFGEELLERLRDVNAISNGNEVVNGKKYTLSFSDYLSTSNKDSNPPRQEHYPNSHPVFEPSATKPALPKKEPLIASSTIGMQPYTPSLRNGHNNGQSNGNMKISTDSAKKSGTIQLAQAKANNQSSKSALLEEFSTGLVNLGNSCYLNSVVQCLTAAPDLTSFFVPSITYNDTDSYKQHINVNNKLGTQGKLTMGFVELILNMLKNDGKLFSPSKFKQIAGALSPGRQFATYDQQDCVEFLDFLLDGLHEDLNQFAVSDPKEKQRIMELTPEQEHAREVLPVRLASTIEWERYLKLNFSIIVDKFQGQYLSQLKCLECKFTSTSYNAFSILSLPIPEKLGRGSNQTVTLNDCLEEFITTELLDEDNKWHCPRCKKLTKSTKRIAITRLPQILILYFKRFKLHESNQLFRKLETFVTYPVTEVLDLTKYWSDIGTTLSDASLENRMTPEEEQQRLKNLPVRNQVPPFKYKLFAVANHFGNLTTGHYTAYVYKKDRKGVKNWCYFEDSRVTKNVSPSQVMNKNAYCLFFRRV</sequence>
<dbReference type="OrthoDB" id="292964at2759"/>
<name>A5E220_LODEL</name>
<dbReference type="KEGG" id="lel:PVL30_003135"/>
<dbReference type="HOGENOM" id="CLU_005922_1_0_1"/>
<keyword evidence="11" id="KW-1185">Reference proteome</keyword>
<keyword evidence="5 7" id="KW-0378">Hydrolase</keyword>
<keyword evidence="6 7" id="KW-0788">Thiol protease</keyword>
<dbReference type="InterPro" id="IPR036873">
    <property type="entry name" value="Rhodanese-like_dom_sf"/>
</dbReference>
<dbReference type="Gene3D" id="3.90.70.10">
    <property type="entry name" value="Cysteine proteinases"/>
    <property type="match status" value="1"/>
</dbReference>
<evidence type="ECO:0000256" key="7">
    <source>
        <dbReference type="RuleBase" id="RU366025"/>
    </source>
</evidence>
<feature type="compositionally biased region" description="Polar residues" evidence="8">
    <location>
        <begin position="336"/>
        <end position="345"/>
    </location>
</feature>
<evidence type="ECO:0000256" key="3">
    <source>
        <dbReference type="ARBA" id="ARBA00022670"/>
    </source>
</evidence>
<dbReference type="InterPro" id="IPR001394">
    <property type="entry name" value="Peptidase_C19_UCH"/>
</dbReference>
<dbReference type="SUPFAM" id="SSF52821">
    <property type="entry name" value="Rhodanese/Cell cycle control phosphatase"/>
    <property type="match status" value="1"/>
</dbReference>
<keyword evidence="3 7" id="KW-0645">Protease</keyword>
<dbReference type="GO" id="GO:0006508">
    <property type="term" value="P:proteolysis"/>
    <property type="evidence" value="ECO:0007669"/>
    <property type="project" value="UniProtKB-KW"/>
</dbReference>
<evidence type="ECO:0000256" key="2">
    <source>
        <dbReference type="ARBA" id="ARBA00009085"/>
    </source>
</evidence>
<dbReference type="EC" id="3.4.19.12" evidence="7"/>
<evidence type="ECO:0000256" key="1">
    <source>
        <dbReference type="ARBA" id="ARBA00000707"/>
    </source>
</evidence>
<keyword evidence="4 7" id="KW-0833">Ubl conjugation pathway</keyword>
<proteinExistence type="inferred from homology"/>
<protein>
    <recommendedName>
        <fullName evidence="7">Ubiquitin carboxyl-terminal hydrolase</fullName>
        <ecNumber evidence="7">3.4.19.12</ecNumber>
    </recommendedName>
</protein>
<dbReference type="FunCoup" id="A5E220">
    <property type="interactions" value="143"/>
</dbReference>
<accession>A5E220</accession>
<dbReference type="InterPro" id="IPR018200">
    <property type="entry name" value="USP_CS"/>
</dbReference>
<dbReference type="PANTHER" id="PTHR21646">
    <property type="entry name" value="UBIQUITIN CARBOXYL-TERMINAL HYDROLASE"/>
    <property type="match status" value="1"/>
</dbReference>
<dbReference type="InterPro" id="IPR001763">
    <property type="entry name" value="Rhodanese-like_dom"/>
</dbReference>
<evidence type="ECO:0000313" key="11">
    <source>
        <dbReference type="Proteomes" id="UP000001996"/>
    </source>
</evidence>
<gene>
    <name evidence="10" type="ORF">LELG_03657</name>
</gene>
<dbReference type="InterPro" id="IPR050185">
    <property type="entry name" value="Ub_carboxyl-term_hydrolase"/>
</dbReference>
<dbReference type="InterPro" id="IPR028889">
    <property type="entry name" value="USP"/>
</dbReference>
<dbReference type="Pfam" id="PF00443">
    <property type="entry name" value="UCH"/>
    <property type="match status" value="1"/>
</dbReference>
<reference evidence="10 11" key="1">
    <citation type="journal article" date="2009" name="Nature">
        <title>Evolution of pathogenicity and sexual reproduction in eight Candida genomes.</title>
        <authorList>
            <person name="Butler G."/>
            <person name="Rasmussen M.D."/>
            <person name="Lin M.F."/>
            <person name="Santos M.A."/>
            <person name="Sakthikumar S."/>
            <person name="Munro C.A."/>
            <person name="Rheinbay E."/>
            <person name="Grabherr M."/>
            <person name="Forche A."/>
            <person name="Reedy J.L."/>
            <person name="Agrafioti I."/>
            <person name="Arnaud M.B."/>
            <person name="Bates S."/>
            <person name="Brown A.J."/>
            <person name="Brunke S."/>
            <person name="Costanzo M.C."/>
            <person name="Fitzpatrick D.A."/>
            <person name="de Groot P.W."/>
            <person name="Harris D."/>
            <person name="Hoyer L.L."/>
            <person name="Hube B."/>
            <person name="Klis F.M."/>
            <person name="Kodira C."/>
            <person name="Lennard N."/>
            <person name="Logue M.E."/>
            <person name="Martin R."/>
            <person name="Neiman A.M."/>
            <person name="Nikolaou E."/>
            <person name="Quail M.A."/>
            <person name="Quinn J."/>
            <person name="Santos M.C."/>
            <person name="Schmitzberger F.F."/>
            <person name="Sherlock G."/>
            <person name="Shah P."/>
            <person name="Silverstein K.A."/>
            <person name="Skrzypek M.S."/>
            <person name="Soll D."/>
            <person name="Staggs R."/>
            <person name="Stansfield I."/>
            <person name="Stumpf M.P."/>
            <person name="Sudbery P.E."/>
            <person name="Srikantha T."/>
            <person name="Zeng Q."/>
            <person name="Berman J."/>
            <person name="Berriman M."/>
            <person name="Heitman J."/>
            <person name="Gow N.A."/>
            <person name="Lorenz M.C."/>
            <person name="Birren B.W."/>
            <person name="Kellis M."/>
            <person name="Cuomo C.A."/>
        </authorList>
    </citation>
    <scope>NUCLEOTIDE SEQUENCE [LARGE SCALE GENOMIC DNA]</scope>
    <source>
        <strain evidence="11">ATCC 11503 / BCRC 21390 / CBS 2605 / JCM 1781 / NBRC 1676 / NRRL YB-4239</strain>
    </source>
</reference>
<dbReference type="GO" id="GO:0016579">
    <property type="term" value="P:protein deubiquitination"/>
    <property type="evidence" value="ECO:0007669"/>
    <property type="project" value="InterPro"/>
</dbReference>
<evidence type="ECO:0000313" key="10">
    <source>
        <dbReference type="EMBL" id="EDK45478.1"/>
    </source>
</evidence>
<dbReference type="CDD" id="cd02674">
    <property type="entry name" value="Peptidase_C19R"/>
    <property type="match status" value="1"/>
</dbReference>
<dbReference type="VEuPathDB" id="FungiDB:LELG_03657"/>
<dbReference type="PANTHER" id="PTHR21646:SF95">
    <property type="entry name" value="UBIQUITIN CARBOXYL-TERMINAL HYDROLASE 4-RELATED"/>
    <property type="match status" value="1"/>
</dbReference>